<sequence length="416" mass="45647">MEPRPAPRNPAFSFSFTYKLNAHGKDVIMIAPTRGLVMRAFRTQCRFASSNPRTPRPNIKTKSPPPSRSPPKITRQYKPKPQHSPQASSASSTSPPQAETLLDLWRATWLPLTGATLLAGALGFYIFGTAAASFKASPCSGVCEHATPTGRPPALDGDNAEQFDKELALPEWWMGITKLRKRIAEHANGHVLELAMGTGRNLEHFNWEPLNERAEGKVSKAGAKMPQGVVSFTGLDISVDMLDVARKRLVKTVPPMENSAPIVRASTMADHTGGQLSYLDNQLRLIHSDAHRPIPGPSTPTTTKYDTVIQTFGLCSVSDPVAVLKNLSTVVKPGSGRIILLEHGKGWYGIVNGLLDKNAGKHFEKYGCWWNRDIQDLVEEAARKTPGLEVVKVERPNILQMGTLVWVELRVKDEAS</sequence>
<keyword evidence="3" id="KW-1185">Reference proteome</keyword>
<evidence type="ECO:0008006" key="4">
    <source>
        <dbReference type="Google" id="ProtNLM"/>
    </source>
</evidence>
<evidence type="ECO:0000313" key="3">
    <source>
        <dbReference type="Proteomes" id="UP000622797"/>
    </source>
</evidence>
<comment type="caution">
    <text evidence="2">The sequence shown here is derived from an EMBL/GenBank/DDBJ whole genome shotgun (WGS) entry which is preliminary data.</text>
</comment>
<feature type="region of interest" description="Disordered" evidence="1">
    <location>
        <begin position="47"/>
        <end position="96"/>
    </location>
</feature>
<evidence type="ECO:0000313" key="2">
    <source>
        <dbReference type="EMBL" id="KAF4968022.1"/>
    </source>
</evidence>
<dbReference type="Proteomes" id="UP000622797">
    <property type="component" value="Unassembled WGS sequence"/>
</dbReference>
<organism evidence="2 3">
    <name type="scientific">Fusarium sarcochroum</name>
    <dbReference type="NCBI Taxonomy" id="1208366"/>
    <lineage>
        <taxon>Eukaryota</taxon>
        <taxon>Fungi</taxon>
        <taxon>Dikarya</taxon>
        <taxon>Ascomycota</taxon>
        <taxon>Pezizomycotina</taxon>
        <taxon>Sordariomycetes</taxon>
        <taxon>Hypocreomycetidae</taxon>
        <taxon>Hypocreales</taxon>
        <taxon>Nectriaceae</taxon>
        <taxon>Fusarium</taxon>
        <taxon>Fusarium lateritium species complex</taxon>
    </lineage>
</organism>
<gene>
    <name evidence="2" type="ORF">FSARC_4519</name>
</gene>
<dbReference type="InterPro" id="IPR029063">
    <property type="entry name" value="SAM-dependent_MTases_sf"/>
</dbReference>
<dbReference type="PANTHER" id="PTHR42912">
    <property type="entry name" value="METHYLTRANSFERASE"/>
    <property type="match status" value="1"/>
</dbReference>
<feature type="compositionally biased region" description="Low complexity" evidence="1">
    <location>
        <begin position="83"/>
        <end position="96"/>
    </location>
</feature>
<dbReference type="Pfam" id="PF13489">
    <property type="entry name" value="Methyltransf_23"/>
    <property type="match status" value="1"/>
</dbReference>
<reference evidence="2" key="2">
    <citation type="submission" date="2020-05" db="EMBL/GenBank/DDBJ databases">
        <authorList>
            <person name="Kim H.-S."/>
            <person name="Proctor R.H."/>
            <person name="Brown D.W."/>
        </authorList>
    </citation>
    <scope>NUCLEOTIDE SEQUENCE</scope>
    <source>
        <strain evidence="2">NRRL 20472</strain>
    </source>
</reference>
<evidence type="ECO:0000256" key="1">
    <source>
        <dbReference type="SAM" id="MobiDB-lite"/>
    </source>
</evidence>
<dbReference type="AlphaFoldDB" id="A0A8H4U1J0"/>
<protein>
    <recommendedName>
        <fullName evidence="4">Methyltransferase OMS1</fullName>
    </recommendedName>
</protein>
<accession>A0A8H4U1J0</accession>
<proteinExistence type="predicted"/>
<dbReference type="Gene3D" id="3.40.50.150">
    <property type="entry name" value="Vaccinia Virus protein VP39"/>
    <property type="match status" value="1"/>
</dbReference>
<dbReference type="OrthoDB" id="416496at2759"/>
<dbReference type="GO" id="GO:0008168">
    <property type="term" value="F:methyltransferase activity"/>
    <property type="evidence" value="ECO:0007669"/>
    <property type="project" value="TreeGrafter"/>
</dbReference>
<reference evidence="2" key="1">
    <citation type="journal article" date="2020" name="BMC Genomics">
        <title>Correction to: Identification and distribution of gene clusters required for synthesis of sphingolipid metabolism inhibitors in diverse species of the filamentous fungus Fusarium.</title>
        <authorList>
            <person name="Kim H.S."/>
            <person name="Lohmar J.M."/>
            <person name="Busman M."/>
            <person name="Brown D.W."/>
            <person name="Naumann T.A."/>
            <person name="Divon H.H."/>
            <person name="Lysoe E."/>
            <person name="Uhlig S."/>
            <person name="Proctor R.H."/>
        </authorList>
    </citation>
    <scope>NUCLEOTIDE SEQUENCE</scope>
    <source>
        <strain evidence="2">NRRL 20472</strain>
    </source>
</reference>
<name>A0A8H4U1J0_9HYPO</name>
<dbReference type="PANTHER" id="PTHR42912:SF83">
    <property type="entry name" value="METHYLTRANSFERASE TYPE 11 DOMAIN-CONTAINING PROTEIN"/>
    <property type="match status" value="1"/>
</dbReference>
<dbReference type="SUPFAM" id="SSF53335">
    <property type="entry name" value="S-adenosyl-L-methionine-dependent methyltransferases"/>
    <property type="match status" value="1"/>
</dbReference>
<dbReference type="InterPro" id="IPR050508">
    <property type="entry name" value="Methyltransf_Superfamily"/>
</dbReference>
<dbReference type="EMBL" id="JABEXW010000211">
    <property type="protein sequence ID" value="KAF4968022.1"/>
    <property type="molecule type" value="Genomic_DNA"/>
</dbReference>